<keyword evidence="3" id="KW-1185">Reference proteome</keyword>
<dbReference type="GO" id="GO:0000159">
    <property type="term" value="C:protein phosphatase type 2A complex"/>
    <property type="evidence" value="ECO:0007669"/>
    <property type="project" value="InterPro"/>
</dbReference>
<gene>
    <name evidence="2" type="ORF">SSLN_LOCUS3852</name>
</gene>
<dbReference type="InterPro" id="IPR011989">
    <property type="entry name" value="ARM-like"/>
</dbReference>
<dbReference type="InterPro" id="IPR016024">
    <property type="entry name" value="ARM-type_fold"/>
</dbReference>
<dbReference type="Gene3D" id="1.25.10.10">
    <property type="entry name" value="Leucine-rich Repeat Variant"/>
    <property type="match status" value="1"/>
</dbReference>
<dbReference type="AlphaFoldDB" id="A0A183SI04"/>
<sequence>MCDIPLAEQEELLLRKLRVCCTICDFSTEEAKEAREVLVKRQTLLDIREYLEKCTFSSSPNAYQMMCQVFALNVFRTLPPSSRNPNLMDEDMDEEPEQEFTEPSWPHLQVWACHIRFRTIFSECMMQSHYALWWWHKH</sequence>
<dbReference type="InterPro" id="IPR002554">
    <property type="entry name" value="PP2A_B56"/>
</dbReference>
<dbReference type="EMBL" id="UYSU01032670">
    <property type="protein sequence ID" value="VDL90237.1"/>
    <property type="molecule type" value="Genomic_DNA"/>
</dbReference>
<dbReference type="STRING" id="70667.A0A183SI04"/>
<dbReference type="OrthoDB" id="10264446at2759"/>
<dbReference type="PANTHER" id="PTHR10257:SF3">
    <property type="entry name" value="SERINE_THREONINE-PROTEIN PHOSPHATASE 2A 56 KDA REGULATORY SUBUNIT GAMMA ISOFORM"/>
    <property type="match status" value="1"/>
</dbReference>
<dbReference type="Proteomes" id="UP000275846">
    <property type="component" value="Unassembled WGS sequence"/>
</dbReference>
<evidence type="ECO:0000313" key="2">
    <source>
        <dbReference type="EMBL" id="VDL90237.1"/>
    </source>
</evidence>
<name>A0A183SI04_SCHSO</name>
<evidence type="ECO:0000313" key="3">
    <source>
        <dbReference type="Proteomes" id="UP000275846"/>
    </source>
</evidence>
<dbReference type="PANTHER" id="PTHR10257">
    <property type="entry name" value="SERINE/THREONINE PROTEIN PHOSPHATASE 2A PP2A REGULATORY SUBUNIT B"/>
    <property type="match status" value="1"/>
</dbReference>
<evidence type="ECO:0000256" key="1">
    <source>
        <dbReference type="ARBA" id="ARBA00009745"/>
    </source>
</evidence>
<organism evidence="4">
    <name type="scientific">Schistocephalus solidus</name>
    <name type="common">Tapeworm</name>
    <dbReference type="NCBI Taxonomy" id="70667"/>
    <lineage>
        <taxon>Eukaryota</taxon>
        <taxon>Metazoa</taxon>
        <taxon>Spiralia</taxon>
        <taxon>Lophotrochozoa</taxon>
        <taxon>Platyhelminthes</taxon>
        <taxon>Cestoda</taxon>
        <taxon>Eucestoda</taxon>
        <taxon>Diphyllobothriidea</taxon>
        <taxon>Diphyllobothriidae</taxon>
        <taxon>Schistocephalus</taxon>
    </lineage>
</organism>
<evidence type="ECO:0000313" key="4">
    <source>
        <dbReference type="WBParaSite" id="SSLN_0000397801-mRNA-1"/>
    </source>
</evidence>
<accession>A0A183SI04</accession>
<comment type="similarity">
    <text evidence="1">Belongs to the phosphatase 2A regulatory subunit B56 family.</text>
</comment>
<reference evidence="4" key="1">
    <citation type="submission" date="2016-06" db="UniProtKB">
        <authorList>
            <consortium name="WormBaseParasite"/>
        </authorList>
    </citation>
    <scope>IDENTIFICATION</scope>
</reference>
<dbReference type="WBParaSite" id="SSLN_0000397801-mRNA-1">
    <property type="protein sequence ID" value="SSLN_0000397801-mRNA-1"/>
    <property type="gene ID" value="SSLN_0000397801"/>
</dbReference>
<reference evidence="2 3" key="2">
    <citation type="submission" date="2018-11" db="EMBL/GenBank/DDBJ databases">
        <authorList>
            <consortium name="Pathogen Informatics"/>
        </authorList>
    </citation>
    <scope>NUCLEOTIDE SEQUENCE [LARGE SCALE GENOMIC DNA]</scope>
    <source>
        <strain evidence="2 3">NST_G2</strain>
    </source>
</reference>
<dbReference type="Pfam" id="PF01603">
    <property type="entry name" value="B56"/>
    <property type="match status" value="1"/>
</dbReference>
<dbReference type="GO" id="GO:0019888">
    <property type="term" value="F:protein phosphatase regulator activity"/>
    <property type="evidence" value="ECO:0007669"/>
    <property type="project" value="InterPro"/>
</dbReference>
<protein>
    <submittedName>
        <fullName evidence="4">FH2 domain-containing protein</fullName>
    </submittedName>
</protein>
<proteinExistence type="inferred from homology"/>
<dbReference type="SUPFAM" id="SSF48371">
    <property type="entry name" value="ARM repeat"/>
    <property type="match status" value="1"/>
</dbReference>
<dbReference type="GO" id="GO:0007165">
    <property type="term" value="P:signal transduction"/>
    <property type="evidence" value="ECO:0007669"/>
    <property type="project" value="InterPro"/>
</dbReference>